<gene>
    <name evidence="2" type="ORF">V0288_20870</name>
</gene>
<protein>
    <submittedName>
        <fullName evidence="2">Uncharacterized protein</fullName>
    </submittedName>
</protein>
<proteinExistence type="predicted"/>
<dbReference type="EMBL" id="JBAFSM010000053">
    <property type="protein sequence ID" value="MEG3439593.1"/>
    <property type="molecule type" value="Genomic_DNA"/>
</dbReference>
<name>A0AAW9QZU1_9CHRO</name>
<evidence type="ECO:0000313" key="2">
    <source>
        <dbReference type="EMBL" id="MEG3439593.1"/>
    </source>
</evidence>
<comment type="caution">
    <text evidence="2">The sequence shown here is derived from an EMBL/GenBank/DDBJ whole genome shotgun (WGS) entry which is preliminary data.</text>
</comment>
<evidence type="ECO:0000313" key="3">
    <source>
        <dbReference type="Proteomes" id="UP001328733"/>
    </source>
</evidence>
<keyword evidence="3" id="KW-1185">Reference proteome</keyword>
<feature type="region of interest" description="Disordered" evidence="1">
    <location>
        <begin position="94"/>
        <end position="117"/>
    </location>
</feature>
<dbReference type="AlphaFoldDB" id="A0AAW9QZU1"/>
<organism evidence="2 3">
    <name type="scientific">Pannus brasiliensis CCIBt3594</name>
    <dbReference type="NCBI Taxonomy" id="1427578"/>
    <lineage>
        <taxon>Bacteria</taxon>
        <taxon>Bacillati</taxon>
        <taxon>Cyanobacteriota</taxon>
        <taxon>Cyanophyceae</taxon>
        <taxon>Oscillatoriophycideae</taxon>
        <taxon>Chroococcales</taxon>
        <taxon>Microcystaceae</taxon>
        <taxon>Pannus</taxon>
    </lineage>
</organism>
<reference evidence="2 3" key="1">
    <citation type="submission" date="2024-01" db="EMBL/GenBank/DDBJ databases">
        <title>Genomic insights into the taxonomy and metabolism of the cyanobacterium Pannus brasiliensis CCIBt3594.</title>
        <authorList>
            <person name="Machado M."/>
            <person name="Botero N.B."/>
            <person name="Andreote A.P.D."/>
            <person name="Feitosa A.M.T."/>
            <person name="Popin R."/>
            <person name="Sivonen K."/>
            <person name="Fiore M.F."/>
        </authorList>
    </citation>
    <scope>NUCLEOTIDE SEQUENCE [LARGE SCALE GENOMIC DNA]</scope>
    <source>
        <strain evidence="2 3">CCIBt3594</strain>
    </source>
</reference>
<accession>A0AAW9QZU1</accession>
<sequence length="117" mass="13127">MAIILQHLTTGNEYIFLGVSGGESKPLLPKKMLGDLFSSEESDRTRSVTVCDDRGQILWFPVSEVIVVEVDGQKPEELLPEIVTPQPIPLQLDKENQIDISENEGNKDEFGEDDDWI</sequence>
<dbReference type="Proteomes" id="UP001328733">
    <property type="component" value="Unassembled WGS sequence"/>
</dbReference>
<evidence type="ECO:0000256" key="1">
    <source>
        <dbReference type="SAM" id="MobiDB-lite"/>
    </source>
</evidence>
<dbReference type="RefSeq" id="WP_332867073.1">
    <property type="nucleotide sequence ID" value="NZ_JBAFSM010000053.1"/>
</dbReference>